<keyword evidence="2" id="KW-1185">Reference proteome</keyword>
<reference evidence="1 2" key="1">
    <citation type="submission" date="2020-05" db="EMBL/GenBank/DDBJ databases">
        <title>Hymenobacter terrestris sp. nov. and Hymenobacter lapidiphilus sp. nov., isolated from regoliths in Antarctica.</title>
        <authorList>
            <person name="Sedlacek I."/>
            <person name="Pantucek R."/>
            <person name="Zeman M."/>
            <person name="Holochova P."/>
            <person name="Kralova S."/>
            <person name="Stankova E."/>
            <person name="Sedo O."/>
            <person name="Micenkova L."/>
            <person name="Svec P."/>
            <person name="Gupta V."/>
            <person name="Sood U."/>
            <person name="Korpole U.S."/>
            <person name="Lal R."/>
        </authorList>
    </citation>
    <scope>NUCLEOTIDE SEQUENCE [LARGE SCALE GENOMIC DNA]</scope>
    <source>
        <strain evidence="1 2">P5252</strain>
    </source>
</reference>
<comment type="caution">
    <text evidence="1">The sequence shown here is derived from an EMBL/GenBank/DDBJ whole genome shotgun (WGS) entry which is preliminary data.</text>
</comment>
<organism evidence="1 2">
    <name type="scientific">Hymenobacter terrestris</name>
    <dbReference type="NCBI Taxonomy" id="2748310"/>
    <lineage>
        <taxon>Bacteria</taxon>
        <taxon>Pseudomonadati</taxon>
        <taxon>Bacteroidota</taxon>
        <taxon>Cytophagia</taxon>
        <taxon>Cytophagales</taxon>
        <taxon>Hymenobacteraceae</taxon>
        <taxon>Hymenobacter</taxon>
    </lineage>
</organism>
<protein>
    <submittedName>
        <fullName evidence="1">Uncharacterized protein</fullName>
    </submittedName>
</protein>
<evidence type="ECO:0000313" key="1">
    <source>
        <dbReference type="EMBL" id="NVO85407.1"/>
    </source>
</evidence>
<dbReference type="EMBL" id="JABKAV010000029">
    <property type="protein sequence ID" value="NVO85407.1"/>
    <property type="molecule type" value="Genomic_DNA"/>
</dbReference>
<proteinExistence type="predicted"/>
<gene>
    <name evidence="1" type="ORF">HW556_11005</name>
</gene>
<dbReference type="Proteomes" id="UP000626554">
    <property type="component" value="Unassembled WGS sequence"/>
</dbReference>
<sequence>MPIFHVPEQSGEPRDKGGFLFQALAWVLLRVVPKASPDYEKRLALVEYWLVEVNEEGAALREIGFTAAHQPVLFAPTNRNYGLWTDSDRVFSPEEFTSRNDFPFDATWNRLYGQTSEGARSL</sequence>
<name>A0ABX2Q6M5_9BACT</name>
<accession>A0ABX2Q6M5</accession>
<dbReference type="RefSeq" id="WP_176900073.1">
    <property type="nucleotide sequence ID" value="NZ_JABKAV010000029.1"/>
</dbReference>
<evidence type="ECO:0000313" key="2">
    <source>
        <dbReference type="Proteomes" id="UP000626554"/>
    </source>
</evidence>